<organism evidence="2 3">
    <name type="scientific">Tanacetum coccineum</name>
    <dbReference type="NCBI Taxonomy" id="301880"/>
    <lineage>
        <taxon>Eukaryota</taxon>
        <taxon>Viridiplantae</taxon>
        <taxon>Streptophyta</taxon>
        <taxon>Embryophyta</taxon>
        <taxon>Tracheophyta</taxon>
        <taxon>Spermatophyta</taxon>
        <taxon>Magnoliopsida</taxon>
        <taxon>eudicotyledons</taxon>
        <taxon>Gunneridae</taxon>
        <taxon>Pentapetalae</taxon>
        <taxon>asterids</taxon>
        <taxon>campanulids</taxon>
        <taxon>Asterales</taxon>
        <taxon>Asteraceae</taxon>
        <taxon>Asteroideae</taxon>
        <taxon>Anthemideae</taxon>
        <taxon>Anthemidinae</taxon>
        <taxon>Tanacetum</taxon>
    </lineage>
</organism>
<gene>
    <name evidence="2" type="ORF">Tco_0750573</name>
</gene>
<feature type="region of interest" description="Disordered" evidence="1">
    <location>
        <begin position="420"/>
        <end position="459"/>
    </location>
</feature>
<accession>A0ABQ4Z2F8</accession>
<keyword evidence="3" id="KW-1185">Reference proteome</keyword>
<proteinExistence type="predicted"/>
<evidence type="ECO:0000313" key="2">
    <source>
        <dbReference type="EMBL" id="GJS84032.1"/>
    </source>
</evidence>
<feature type="compositionally biased region" description="Basic and acidic residues" evidence="1">
    <location>
        <begin position="228"/>
        <end position="238"/>
    </location>
</feature>
<protein>
    <submittedName>
        <fullName evidence="2">Uncharacterized protein</fullName>
    </submittedName>
</protein>
<feature type="region of interest" description="Disordered" evidence="1">
    <location>
        <begin position="204"/>
        <end position="255"/>
    </location>
</feature>
<feature type="compositionally biased region" description="Polar residues" evidence="1">
    <location>
        <begin position="420"/>
        <end position="429"/>
    </location>
</feature>
<dbReference type="EMBL" id="BQNB010010944">
    <property type="protein sequence ID" value="GJS84032.1"/>
    <property type="molecule type" value="Genomic_DNA"/>
</dbReference>
<evidence type="ECO:0000313" key="3">
    <source>
        <dbReference type="Proteomes" id="UP001151760"/>
    </source>
</evidence>
<feature type="compositionally biased region" description="Basic and acidic residues" evidence="1">
    <location>
        <begin position="430"/>
        <end position="448"/>
    </location>
</feature>
<dbReference type="Proteomes" id="UP001151760">
    <property type="component" value="Unassembled WGS sequence"/>
</dbReference>
<evidence type="ECO:0000256" key="1">
    <source>
        <dbReference type="SAM" id="MobiDB-lite"/>
    </source>
</evidence>
<sequence length="690" mass="76500">MLAICNADAPVAFKAPKPSLKVEKNVTQGTKLGATSRQRKKQIPFTYNHPQPKIETTKGVSSTKGDTGSRIGHSVKEVQSSSAMDSNPIQPSASTHVVAELHKEAQQATGGPTSLVVTSEEGANPQLSSGMSISIHSKPMYSASIIIHSEFASKHDVSANSKAGADSGLSAPKDSISQTTGNDEGPNKLSLDHMFAGTNPSVLVDKTKSTRDGLKTAHTETCSNLESNKTEKESKADEDVGIGDDEFNTSTDISNSDDTTNKIKLDDLSKLVQNVGTDFMDSPEYDKPIIVQDKVMKSTQLLVLQTLNSKLIREKEAADAEAGWFKAQPSYPNVEQLTYLLWELPAKFLYVPTQVASVKAKIKTLDALPSLLNKATEALNKFAQVIEYASKKAGDPGVPSAGLAGTHPVEGEKNTQQFIISYPPNSSSQPERELIKKDKGKEAMSSKDTEEEGAESDSDDDIINLAGFMKRIEESIKANAAKQEVEERKEEWIDLLGVDVVIKYYKAKLQYDRYCDKMLYRRAQSRIINYDVLTRKGPITLKVYGEDGTNEVIPNFKASDLHLDPLDRLNDLARKKRKHADDIHDLFRSTKKFKSSVQYGDHPARTVLNEPVLGMILFNSFHRQDFVTLKDFEYFPNEMLYTVQEIFFKLHQGPRLDDLARTFSSLLLAEVDKRNQNLLKQIRAIEQLRQ</sequence>
<feature type="compositionally biased region" description="Polar residues" evidence="1">
    <location>
        <begin position="25"/>
        <end position="36"/>
    </location>
</feature>
<feature type="region of interest" description="Disordered" evidence="1">
    <location>
        <begin position="24"/>
        <end position="71"/>
    </location>
</feature>
<reference evidence="2" key="2">
    <citation type="submission" date="2022-01" db="EMBL/GenBank/DDBJ databases">
        <authorList>
            <person name="Yamashiro T."/>
            <person name="Shiraishi A."/>
            <person name="Satake H."/>
            <person name="Nakayama K."/>
        </authorList>
    </citation>
    <scope>NUCLEOTIDE SEQUENCE</scope>
</reference>
<comment type="caution">
    <text evidence="2">The sequence shown here is derived from an EMBL/GenBank/DDBJ whole genome shotgun (WGS) entry which is preliminary data.</text>
</comment>
<feature type="region of interest" description="Disordered" evidence="1">
    <location>
        <begin position="160"/>
        <end position="191"/>
    </location>
</feature>
<feature type="compositionally biased region" description="Acidic residues" evidence="1">
    <location>
        <begin position="449"/>
        <end position="459"/>
    </location>
</feature>
<reference evidence="2" key="1">
    <citation type="journal article" date="2022" name="Int. J. Mol. Sci.">
        <title>Draft Genome of Tanacetum Coccineum: Genomic Comparison of Closely Related Tanacetum-Family Plants.</title>
        <authorList>
            <person name="Yamashiro T."/>
            <person name="Shiraishi A."/>
            <person name="Nakayama K."/>
            <person name="Satake H."/>
        </authorList>
    </citation>
    <scope>NUCLEOTIDE SEQUENCE</scope>
</reference>
<feature type="compositionally biased region" description="Basic and acidic residues" evidence="1">
    <location>
        <begin position="205"/>
        <end position="218"/>
    </location>
</feature>
<name>A0ABQ4Z2F8_9ASTR</name>